<evidence type="ECO:0000313" key="3">
    <source>
        <dbReference type="Proteomes" id="UP000007875"/>
    </source>
</evidence>
<proteinExistence type="predicted"/>
<dbReference type="Ensembl" id="ENSCSAVT00000007665.1">
    <property type="protein sequence ID" value="ENSCSAVP00000007566.1"/>
    <property type="gene ID" value="ENSCSAVG00000004521.1"/>
</dbReference>
<keyword evidence="1" id="KW-0812">Transmembrane</keyword>
<protein>
    <submittedName>
        <fullName evidence="2">Uncharacterized protein</fullName>
    </submittedName>
</protein>
<evidence type="ECO:0000256" key="1">
    <source>
        <dbReference type="SAM" id="Phobius"/>
    </source>
</evidence>
<keyword evidence="3" id="KW-1185">Reference proteome</keyword>
<dbReference type="InParanoid" id="H2YQF8"/>
<dbReference type="HOGENOM" id="CLU_2782368_0_0_1"/>
<name>H2YQF8_CIOSA</name>
<dbReference type="AlphaFoldDB" id="H2YQF8"/>
<sequence length="69" mass="8163">MRTYLFIITYFLPIFWIYFKYRIRFSNIAQNVSISCRLPCAHTILVFTNVWSCSLQCVCGYAAVCYLCI</sequence>
<keyword evidence="1" id="KW-0472">Membrane</keyword>
<reference evidence="3" key="1">
    <citation type="submission" date="2003-08" db="EMBL/GenBank/DDBJ databases">
        <authorList>
            <person name="Birren B."/>
            <person name="Nusbaum C."/>
            <person name="Abebe A."/>
            <person name="Abouelleil A."/>
            <person name="Adekoya E."/>
            <person name="Ait-zahra M."/>
            <person name="Allen N."/>
            <person name="Allen T."/>
            <person name="An P."/>
            <person name="Anderson M."/>
            <person name="Anderson S."/>
            <person name="Arachchi H."/>
            <person name="Armbruster J."/>
            <person name="Bachantsang P."/>
            <person name="Baldwin J."/>
            <person name="Barry A."/>
            <person name="Bayul T."/>
            <person name="Blitshsteyn B."/>
            <person name="Bloom T."/>
            <person name="Blye J."/>
            <person name="Boguslavskiy L."/>
            <person name="Borowsky M."/>
            <person name="Boukhgalter B."/>
            <person name="Brunache A."/>
            <person name="Butler J."/>
            <person name="Calixte N."/>
            <person name="Calvo S."/>
            <person name="Camarata J."/>
            <person name="Campo K."/>
            <person name="Chang J."/>
            <person name="Cheshatsang Y."/>
            <person name="Citroen M."/>
            <person name="Collymore A."/>
            <person name="Considine T."/>
            <person name="Cook A."/>
            <person name="Cooke P."/>
            <person name="Corum B."/>
            <person name="Cuomo C."/>
            <person name="David R."/>
            <person name="Dawoe T."/>
            <person name="Degray S."/>
            <person name="Dodge S."/>
            <person name="Dooley K."/>
            <person name="Dorje P."/>
            <person name="Dorjee K."/>
            <person name="Dorris L."/>
            <person name="Duffey N."/>
            <person name="Dupes A."/>
            <person name="Elkins T."/>
            <person name="Engels R."/>
            <person name="Erickson J."/>
            <person name="Farina A."/>
            <person name="Faro S."/>
            <person name="Ferreira P."/>
            <person name="Fischer H."/>
            <person name="Fitzgerald M."/>
            <person name="Foley K."/>
            <person name="Gage D."/>
            <person name="Galagan J."/>
            <person name="Gearin G."/>
            <person name="Gnerre S."/>
            <person name="Gnirke A."/>
            <person name="Goyette A."/>
            <person name="Graham J."/>
            <person name="Grandbois E."/>
            <person name="Gyaltsen K."/>
            <person name="Hafez N."/>
            <person name="Hagopian D."/>
            <person name="Hagos B."/>
            <person name="Hall J."/>
            <person name="Hatcher B."/>
            <person name="Heller A."/>
            <person name="Higgins H."/>
            <person name="Honan T."/>
            <person name="Horn A."/>
            <person name="Houde N."/>
            <person name="Hughes L."/>
            <person name="Hulme W."/>
            <person name="Husby E."/>
            <person name="Iliev I."/>
            <person name="Jaffe D."/>
            <person name="Jones C."/>
            <person name="Kamal M."/>
            <person name="Kamat A."/>
            <person name="Kamvysselis M."/>
            <person name="Karlsson E."/>
            <person name="Kells C."/>
            <person name="Kieu A."/>
            <person name="Kisner P."/>
            <person name="Kodira C."/>
            <person name="Kulbokas E."/>
            <person name="Labutti K."/>
            <person name="Lama D."/>
            <person name="Landers T."/>
            <person name="Leger J."/>
            <person name="Levine S."/>
            <person name="Lewis D."/>
            <person name="Lewis T."/>
            <person name="Lindblad-toh K."/>
            <person name="Liu X."/>
            <person name="Lokyitsang T."/>
            <person name="Lokyitsang Y."/>
            <person name="Lucien O."/>
            <person name="Lui A."/>
            <person name="Ma L.J."/>
            <person name="Mabbitt R."/>
            <person name="Macdonald J."/>
            <person name="Maclean C."/>
            <person name="Major J."/>
            <person name="Manning J."/>
            <person name="Marabella R."/>
            <person name="Maru K."/>
            <person name="Matthews C."/>
            <person name="Mauceli E."/>
            <person name="Mccarthy M."/>
            <person name="Mcdonough S."/>
            <person name="Mcghee T."/>
            <person name="Meldrim J."/>
            <person name="Meneus L."/>
            <person name="Mesirov J."/>
            <person name="Mihalev A."/>
            <person name="Mihova T."/>
            <person name="Mikkelsen T."/>
            <person name="Mlenga V."/>
            <person name="Moru K."/>
            <person name="Mozes J."/>
            <person name="Mulrain L."/>
            <person name="Munson G."/>
            <person name="Naylor J."/>
            <person name="Newes C."/>
            <person name="Nguyen C."/>
            <person name="Nguyen N."/>
            <person name="Nguyen T."/>
            <person name="Nicol R."/>
            <person name="Nielsen C."/>
            <person name="Nizzari M."/>
            <person name="Norbu C."/>
            <person name="Norbu N."/>
            <person name="O'donnell P."/>
            <person name="Okoawo O."/>
            <person name="O'leary S."/>
            <person name="Omotosho B."/>
            <person name="O'neill K."/>
            <person name="Osman S."/>
            <person name="Parker S."/>
            <person name="Perrin D."/>
            <person name="Phunkhang P."/>
            <person name="Piqani B."/>
            <person name="Purcell S."/>
            <person name="Rachupka T."/>
            <person name="Ramasamy U."/>
            <person name="Rameau R."/>
            <person name="Ray V."/>
            <person name="Raymond C."/>
            <person name="Retta R."/>
            <person name="Richardson S."/>
            <person name="Rise C."/>
            <person name="Rodriguez J."/>
            <person name="Rogers J."/>
            <person name="Rogov P."/>
            <person name="Rutman M."/>
            <person name="Schupbach R."/>
            <person name="Seaman C."/>
            <person name="Settipalli S."/>
            <person name="Sharpe T."/>
            <person name="Sheridan J."/>
            <person name="Sherpa N."/>
            <person name="Shi J."/>
            <person name="Smirnov S."/>
            <person name="Smith C."/>
            <person name="Sougnez C."/>
            <person name="Spencer B."/>
            <person name="Stalker J."/>
            <person name="Stange-thomann N."/>
            <person name="Stavropoulos S."/>
            <person name="Stetson K."/>
            <person name="Stone C."/>
            <person name="Stone S."/>
            <person name="Stubbs M."/>
            <person name="Talamas J."/>
            <person name="Tchuinga P."/>
            <person name="Tenzing P."/>
            <person name="Tesfaye S."/>
            <person name="Theodore J."/>
            <person name="Thoulutsang Y."/>
            <person name="Topham K."/>
            <person name="Towey S."/>
            <person name="Tsamla T."/>
            <person name="Tsomo N."/>
            <person name="Vallee D."/>
            <person name="Vassiliev H."/>
            <person name="Venkataraman V."/>
            <person name="Vinson J."/>
            <person name="Vo A."/>
            <person name="Wade C."/>
            <person name="Wang S."/>
            <person name="Wangchuk T."/>
            <person name="Wangdi T."/>
            <person name="Whittaker C."/>
            <person name="Wilkinson J."/>
            <person name="Wu Y."/>
            <person name="Wyman D."/>
            <person name="Yadav S."/>
            <person name="Yang S."/>
            <person name="Yang X."/>
            <person name="Yeager S."/>
            <person name="Yee E."/>
            <person name="Young G."/>
            <person name="Zainoun J."/>
            <person name="Zembeck L."/>
            <person name="Zimmer A."/>
            <person name="Zody M."/>
            <person name="Lander E."/>
        </authorList>
    </citation>
    <scope>NUCLEOTIDE SEQUENCE [LARGE SCALE GENOMIC DNA]</scope>
</reference>
<reference evidence="2" key="3">
    <citation type="submission" date="2025-09" db="UniProtKB">
        <authorList>
            <consortium name="Ensembl"/>
        </authorList>
    </citation>
    <scope>IDENTIFICATION</scope>
</reference>
<dbReference type="Proteomes" id="UP000007875">
    <property type="component" value="Unassembled WGS sequence"/>
</dbReference>
<feature type="transmembrane region" description="Helical" evidence="1">
    <location>
        <begin position="6"/>
        <end position="23"/>
    </location>
</feature>
<keyword evidence="1" id="KW-1133">Transmembrane helix</keyword>
<evidence type="ECO:0000313" key="2">
    <source>
        <dbReference type="Ensembl" id="ENSCSAVP00000007566.1"/>
    </source>
</evidence>
<reference evidence="2" key="2">
    <citation type="submission" date="2025-08" db="UniProtKB">
        <authorList>
            <consortium name="Ensembl"/>
        </authorList>
    </citation>
    <scope>IDENTIFICATION</scope>
</reference>
<organism evidence="2 3">
    <name type="scientific">Ciona savignyi</name>
    <name type="common">Pacific transparent sea squirt</name>
    <dbReference type="NCBI Taxonomy" id="51511"/>
    <lineage>
        <taxon>Eukaryota</taxon>
        <taxon>Metazoa</taxon>
        <taxon>Chordata</taxon>
        <taxon>Tunicata</taxon>
        <taxon>Ascidiacea</taxon>
        <taxon>Phlebobranchia</taxon>
        <taxon>Cionidae</taxon>
        <taxon>Ciona</taxon>
    </lineage>
</organism>
<accession>H2YQF8</accession>